<feature type="domain" description="Response regulatory" evidence="3">
    <location>
        <begin position="5"/>
        <end position="119"/>
    </location>
</feature>
<gene>
    <name evidence="4" type="ORF">M0638_17645</name>
</gene>
<dbReference type="PROSITE" id="PS50110">
    <property type="entry name" value="RESPONSE_REGULATORY"/>
    <property type="match status" value="1"/>
</dbReference>
<dbReference type="Proteomes" id="UP001139516">
    <property type="component" value="Unassembled WGS sequence"/>
</dbReference>
<comment type="caution">
    <text evidence="4">The sequence shown here is derived from an EMBL/GenBank/DDBJ whole genome shotgun (WGS) entry which is preliminary data.</text>
</comment>
<evidence type="ECO:0000256" key="2">
    <source>
        <dbReference type="PROSITE-ProRule" id="PRU00169"/>
    </source>
</evidence>
<dbReference type="PANTHER" id="PTHR44591">
    <property type="entry name" value="STRESS RESPONSE REGULATOR PROTEIN 1"/>
    <property type="match status" value="1"/>
</dbReference>
<dbReference type="RefSeq" id="WP_248668318.1">
    <property type="nucleotide sequence ID" value="NZ_JALPRX010000076.1"/>
</dbReference>
<dbReference type="InterPro" id="IPR001789">
    <property type="entry name" value="Sig_transdc_resp-reg_receiver"/>
</dbReference>
<dbReference type="SMART" id="SM00448">
    <property type="entry name" value="REC"/>
    <property type="match status" value="1"/>
</dbReference>
<dbReference type="GO" id="GO:0000160">
    <property type="term" value="P:phosphorelay signal transduction system"/>
    <property type="evidence" value="ECO:0007669"/>
    <property type="project" value="InterPro"/>
</dbReference>
<dbReference type="Gene3D" id="3.40.50.2300">
    <property type="match status" value="1"/>
</dbReference>
<dbReference type="InterPro" id="IPR011006">
    <property type="entry name" value="CheY-like_superfamily"/>
</dbReference>
<evidence type="ECO:0000313" key="5">
    <source>
        <dbReference type="Proteomes" id="UP001139516"/>
    </source>
</evidence>
<organism evidence="4 5">
    <name type="scientific">Roseomonas acroporae</name>
    <dbReference type="NCBI Taxonomy" id="2937791"/>
    <lineage>
        <taxon>Bacteria</taxon>
        <taxon>Pseudomonadati</taxon>
        <taxon>Pseudomonadota</taxon>
        <taxon>Alphaproteobacteria</taxon>
        <taxon>Acetobacterales</taxon>
        <taxon>Roseomonadaceae</taxon>
        <taxon>Roseomonas</taxon>
    </lineage>
</organism>
<evidence type="ECO:0000259" key="3">
    <source>
        <dbReference type="PROSITE" id="PS50110"/>
    </source>
</evidence>
<dbReference type="PANTHER" id="PTHR44591:SF21">
    <property type="entry name" value="TWO-COMPONENT RESPONSE REGULATOR"/>
    <property type="match status" value="1"/>
</dbReference>
<evidence type="ECO:0000313" key="4">
    <source>
        <dbReference type="EMBL" id="MCK8786203.1"/>
    </source>
</evidence>
<evidence type="ECO:0000256" key="1">
    <source>
        <dbReference type="ARBA" id="ARBA00022553"/>
    </source>
</evidence>
<name>A0A9X1YB47_9PROT</name>
<keyword evidence="5" id="KW-1185">Reference proteome</keyword>
<sequence length="140" mass="15095">MAQPLLLVVEDDPLVRATLVDALNDGGFEVLEAEDASTAMGLLRTRPDIVALLTDINLADGPDGFELAEAARRLRPALPVLYASGRYAEPVVERCVPSAVFLAKPFAPATAVDTLHRLIAASRSPDWLHQAALRSRHEGF</sequence>
<dbReference type="Pfam" id="PF00072">
    <property type="entry name" value="Response_reg"/>
    <property type="match status" value="1"/>
</dbReference>
<protein>
    <submittedName>
        <fullName evidence="4">Response regulator</fullName>
    </submittedName>
</protein>
<feature type="modified residue" description="4-aspartylphosphate" evidence="2">
    <location>
        <position position="55"/>
    </location>
</feature>
<dbReference type="InterPro" id="IPR050595">
    <property type="entry name" value="Bact_response_regulator"/>
</dbReference>
<dbReference type="SUPFAM" id="SSF52172">
    <property type="entry name" value="CheY-like"/>
    <property type="match status" value="1"/>
</dbReference>
<proteinExistence type="predicted"/>
<dbReference type="AlphaFoldDB" id="A0A9X1YB47"/>
<reference evidence="4" key="1">
    <citation type="submission" date="2022-04" db="EMBL/GenBank/DDBJ databases">
        <title>Roseomonas acroporae sp. nov., isolated from coral Acropora digitifera.</title>
        <authorList>
            <person name="Sun H."/>
        </authorList>
    </citation>
    <scope>NUCLEOTIDE SEQUENCE</scope>
    <source>
        <strain evidence="4">NAR14</strain>
    </source>
</reference>
<dbReference type="EMBL" id="JALPRX010000076">
    <property type="protein sequence ID" value="MCK8786203.1"/>
    <property type="molecule type" value="Genomic_DNA"/>
</dbReference>
<accession>A0A9X1YB47</accession>
<keyword evidence="1 2" id="KW-0597">Phosphoprotein</keyword>